<name>A0A7M4D373_9BACT</name>
<dbReference type="SUPFAM" id="SSF53254">
    <property type="entry name" value="Phosphoglycerate mutase-like"/>
    <property type="match status" value="1"/>
</dbReference>
<reference evidence="2 5" key="2">
    <citation type="submission" date="2019-12" db="EMBL/GenBank/DDBJ databases">
        <title>Draft genome sequence of Labilibaculum sp. strain 44 isolated from deep waters of Black Sea.</title>
        <authorList>
            <person name="Yadav S."/>
            <person name="Villanueva L."/>
        </authorList>
    </citation>
    <scope>NUCLEOTIDE SEQUENCE [LARGE SCALE GENOMIC DNA]</scope>
    <source>
        <strain evidence="2 5">44</strain>
    </source>
</reference>
<gene>
    <name evidence="3" type="ORF">DWB62_004675</name>
    <name evidence="2" type="ORF">GNY23_04675</name>
</gene>
<dbReference type="RefSeq" id="WP_156194939.1">
    <property type="nucleotide sequence ID" value="NZ_QTZN02000007.1"/>
</dbReference>
<dbReference type="OrthoDB" id="892470at2"/>
<dbReference type="Proteomes" id="UP000285951">
    <property type="component" value="Unassembled WGS sequence"/>
</dbReference>
<dbReference type="InterPro" id="IPR029033">
    <property type="entry name" value="His_PPase_superfam"/>
</dbReference>
<comment type="caution">
    <text evidence="2">The sequence shown here is derived from an EMBL/GenBank/DDBJ whole genome shotgun (WGS) entry which is preliminary data.</text>
</comment>
<dbReference type="AlphaFoldDB" id="A0A7M4D373"/>
<organism evidence="2 5">
    <name type="scientific">Labilibaculum euxinus</name>
    <dbReference type="NCBI Taxonomy" id="2686357"/>
    <lineage>
        <taxon>Bacteria</taxon>
        <taxon>Pseudomonadati</taxon>
        <taxon>Bacteroidota</taxon>
        <taxon>Bacteroidia</taxon>
        <taxon>Marinilabiliales</taxon>
        <taxon>Marinifilaceae</taxon>
        <taxon>Labilibaculum</taxon>
    </lineage>
</organism>
<protein>
    <submittedName>
        <fullName evidence="2">Histidine phosphatase family protein</fullName>
    </submittedName>
</protein>
<proteinExistence type="predicted"/>
<dbReference type="Pfam" id="PF00300">
    <property type="entry name" value="His_Phos_1"/>
    <property type="match status" value="1"/>
</dbReference>
<dbReference type="Proteomes" id="UP000462449">
    <property type="component" value="Unassembled WGS sequence"/>
</dbReference>
<evidence type="ECO:0000313" key="5">
    <source>
        <dbReference type="Proteomes" id="UP000462449"/>
    </source>
</evidence>
<accession>A0A7M4D373</accession>
<feature type="signal peptide" evidence="1">
    <location>
        <begin position="1"/>
        <end position="24"/>
    </location>
</feature>
<evidence type="ECO:0000313" key="4">
    <source>
        <dbReference type="Proteomes" id="UP000285951"/>
    </source>
</evidence>
<dbReference type="EMBL" id="WOTW01000007">
    <property type="protein sequence ID" value="MUP37102.1"/>
    <property type="molecule type" value="Genomic_DNA"/>
</dbReference>
<keyword evidence="4" id="KW-1185">Reference proteome</keyword>
<dbReference type="Gene3D" id="3.40.50.1240">
    <property type="entry name" value="Phosphoglycerate mutase-like"/>
    <property type="match status" value="1"/>
</dbReference>
<evidence type="ECO:0000313" key="2">
    <source>
        <dbReference type="EMBL" id="MUP37102.1"/>
    </source>
</evidence>
<dbReference type="InterPro" id="IPR013078">
    <property type="entry name" value="His_Pase_superF_clade-1"/>
</dbReference>
<reference evidence="3 4" key="1">
    <citation type="submission" date="2019-11" db="EMBL/GenBank/DDBJ databases">
        <title>Draft genome sequence of Labilibaculum sp. strain SYP isolated from Black Sea.</title>
        <authorList>
            <person name="Yadav S."/>
            <person name="Villanueva L."/>
        </authorList>
    </citation>
    <scope>NUCLEOTIDE SEQUENCE [LARGE SCALE GENOMIC DNA]</scope>
    <source>
        <strain evidence="3 4">44</strain>
    </source>
</reference>
<sequence length="260" mass="29414">MITIKNSLKSFSIAILAFFLSACSAPCNLQKEKKSFDQISKTKCETFTCISEVDSTLQSDLETQGKRMLQIYLIRHAKPNVKKNWFYSADEARQYVLDYNSVPIIPFDSSLVAVNLRPNHIIYCSSLPRAQETALKIFGDKFPVVSDSIFREFEIRMISASSFLKMPLGIWQAFSRGSWMLGFNHRGIESRKEARLRARQASENLIKVAYDEETAVLVAHGMLNGAIAKELEKKGWKLIQKQGHVNLGATILVKTVDIND</sequence>
<keyword evidence="1" id="KW-0732">Signal</keyword>
<dbReference type="EMBL" id="QTZN02000007">
    <property type="protein sequence ID" value="MVB06307.1"/>
    <property type="molecule type" value="Genomic_DNA"/>
</dbReference>
<evidence type="ECO:0000256" key="1">
    <source>
        <dbReference type="SAM" id="SignalP"/>
    </source>
</evidence>
<evidence type="ECO:0000313" key="3">
    <source>
        <dbReference type="EMBL" id="MVB06307.1"/>
    </source>
</evidence>
<feature type="chain" id="PRO_5029470994" evidence="1">
    <location>
        <begin position="25"/>
        <end position="260"/>
    </location>
</feature>
<dbReference type="PROSITE" id="PS51257">
    <property type="entry name" value="PROKAR_LIPOPROTEIN"/>
    <property type="match status" value="1"/>
</dbReference>